<dbReference type="GO" id="GO:0030134">
    <property type="term" value="C:COPII-coated ER to Golgi transport vesicle"/>
    <property type="evidence" value="ECO:0007669"/>
    <property type="project" value="EnsemblFungi"/>
</dbReference>
<feature type="transmembrane region" description="Helical" evidence="10">
    <location>
        <begin position="129"/>
        <end position="149"/>
    </location>
</feature>
<evidence type="ECO:0000256" key="4">
    <source>
        <dbReference type="ARBA" id="ARBA00022927"/>
    </source>
</evidence>
<evidence type="ECO:0000256" key="7">
    <source>
        <dbReference type="ARBA" id="ARBA00023136"/>
    </source>
</evidence>
<evidence type="ECO:0000256" key="2">
    <source>
        <dbReference type="ARBA" id="ARBA00022448"/>
    </source>
</evidence>
<comment type="subcellular location">
    <subcellularLocation>
        <location evidence="8">Endomembrane system</location>
        <topology evidence="8">Single-pass type IV membrane protein</topology>
    </subcellularLocation>
    <subcellularLocation>
        <location evidence="1">Golgi apparatus membrane</location>
    </subcellularLocation>
</comment>
<keyword evidence="5 10" id="KW-1133">Transmembrane helix</keyword>
<dbReference type="PANTHER" id="PTHR12791">
    <property type="entry name" value="GOLGI SNARE BET1-RELATED"/>
    <property type="match status" value="1"/>
</dbReference>
<dbReference type="GO" id="GO:0005484">
    <property type="term" value="F:SNAP receptor activity"/>
    <property type="evidence" value="ECO:0007669"/>
    <property type="project" value="EnsemblFungi"/>
</dbReference>
<reference evidence="12 13" key="1">
    <citation type="journal article" date="2016" name="Proc. Natl. Acad. Sci. U.S.A.">
        <title>Comparative genomics of biotechnologically important yeasts.</title>
        <authorList>
            <person name="Riley R."/>
            <person name="Haridas S."/>
            <person name="Wolfe K.H."/>
            <person name="Lopes M.R."/>
            <person name="Hittinger C.T."/>
            <person name="Goeker M."/>
            <person name="Salamov A.A."/>
            <person name="Wisecaver J.H."/>
            <person name="Long T.M."/>
            <person name="Calvey C.H."/>
            <person name="Aerts A.L."/>
            <person name="Barry K.W."/>
            <person name="Choi C."/>
            <person name="Clum A."/>
            <person name="Coughlan A.Y."/>
            <person name="Deshpande S."/>
            <person name="Douglass A.P."/>
            <person name="Hanson S.J."/>
            <person name="Klenk H.-P."/>
            <person name="LaButti K.M."/>
            <person name="Lapidus A."/>
            <person name="Lindquist E.A."/>
            <person name="Lipzen A.M."/>
            <person name="Meier-Kolthoff J.P."/>
            <person name="Ohm R.A."/>
            <person name="Otillar R.P."/>
            <person name="Pangilinan J.L."/>
            <person name="Peng Y."/>
            <person name="Rokas A."/>
            <person name="Rosa C.A."/>
            <person name="Scheuner C."/>
            <person name="Sibirny A.A."/>
            <person name="Slot J.C."/>
            <person name="Stielow J.B."/>
            <person name="Sun H."/>
            <person name="Kurtzman C.P."/>
            <person name="Blackwell M."/>
            <person name="Grigoriev I.V."/>
            <person name="Jeffries T.W."/>
        </authorList>
    </citation>
    <scope>NUCLEOTIDE SEQUENCE [LARGE SCALE GENOMIC DNA]</scope>
    <source>
        <strain evidence="12 13">NRRL Y-11557</strain>
    </source>
</reference>
<keyword evidence="6" id="KW-0333">Golgi apparatus</keyword>
<dbReference type="GO" id="GO:0005789">
    <property type="term" value="C:endoplasmic reticulum membrane"/>
    <property type="evidence" value="ECO:0007669"/>
    <property type="project" value="EnsemblFungi"/>
</dbReference>
<dbReference type="GO" id="GO:0031201">
    <property type="term" value="C:SNARE complex"/>
    <property type="evidence" value="ECO:0007669"/>
    <property type="project" value="EnsemblFungi"/>
</dbReference>
<gene>
    <name evidence="12" type="ORF">LIPSTDRAFT_234277</name>
</gene>
<dbReference type="CDD" id="cd15853">
    <property type="entry name" value="SNARE_Bet1"/>
    <property type="match status" value="1"/>
</dbReference>
<keyword evidence="13" id="KW-1185">Reference proteome</keyword>
<accession>A0A1E3QBA8</accession>
<feature type="region of interest" description="Disordered" evidence="9">
    <location>
        <begin position="20"/>
        <end position="68"/>
    </location>
</feature>
<keyword evidence="7 10" id="KW-0472">Membrane</keyword>
<dbReference type="InterPro" id="IPR039899">
    <property type="entry name" value="BET1_SNARE"/>
</dbReference>
<dbReference type="GO" id="GO:0006886">
    <property type="term" value="P:intracellular protein transport"/>
    <property type="evidence" value="ECO:0007669"/>
    <property type="project" value="EnsemblFungi"/>
</dbReference>
<dbReference type="PROSITE" id="PS50192">
    <property type="entry name" value="T_SNARE"/>
    <property type="match status" value="1"/>
</dbReference>
<dbReference type="STRING" id="675824.A0A1E3QBA8"/>
<feature type="compositionally biased region" description="Polar residues" evidence="9">
    <location>
        <begin position="48"/>
        <end position="65"/>
    </location>
</feature>
<dbReference type="Proteomes" id="UP000094385">
    <property type="component" value="Unassembled WGS sequence"/>
</dbReference>
<dbReference type="AlphaFoldDB" id="A0A1E3QBA8"/>
<evidence type="ECO:0000256" key="5">
    <source>
        <dbReference type="ARBA" id="ARBA00022989"/>
    </source>
</evidence>
<keyword evidence="4" id="KW-0653">Protein transport</keyword>
<evidence type="ECO:0000313" key="13">
    <source>
        <dbReference type="Proteomes" id="UP000094385"/>
    </source>
</evidence>
<evidence type="ECO:0000256" key="10">
    <source>
        <dbReference type="SAM" id="Phobius"/>
    </source>
</evidence>
<feature type="domain" description="T-SNARE coiled-coil homology" evidence="11">
    <location>
        <begin position="61"/>
        <end position="123"/>
    </location>
</feature>
<dbReference type="SUPFAM" id="SSF58038">
    <property type="entry name" value="SNARE fusion complex"/>
    <property type="match status" value="1"/>
</dbReference>
<feature type="compositionally biased region" description="Low complexity" evidence="9">
    <location>
        <begin position="26"/>
        <end position="43"/>
    </location>
</feature>
<sequence length="151" mass="17099">MSSSRFTSTLHQRDARTQLFDGYDVSRSSSPSLGNSSNGTPSGFRAATPNSRGQYSDSVMSGLESQNDHEMEGLTARVRLLKDITVKIGEEVRDSTKLMGNLENGFDSTRVRLKGTFNRMMRMAERSGVGWRVWAGFFCFVMLLFFWVWKF</sequence>
<organism evidence="12 13">
    <name type="scientific">Lipomyces starkeyi NRRL Y-11557</name>
    <dbReference type="NCBI Taxonomy" id="675824"/>
    <lineage>
        <taxon>Eukaryota</taxon>
        <taxon>Fungi</taxon>
        <taxon>Dikarya</taxon>
        <taxon>Ascomycota</taxon>
        <taxon>Saccharomycotina</taxon>
        <taxon>Lipomycetes</taxon>
        <taxon>Lipomycetales</taxon>
        <taxon>Lipomycetaceae</taxon>
        <taxon>Lipomyces</taxon>
    </lineage>
</organism>
<proteinExistence type="predicted"/>
<evidence type="ECO:0000256" key="3">
    <source>
        <dbReference type="ARBA" id="ARBA00022692"/>
    </source>
</evidence>
<dbReference type="FunFam" id="1.20.5.110:FF:000057">
    <property type="entry name" value="SNARE complex subunit (Bet1), putative"/>
    <property type="match status" value="1"/>
</dbReference>
<keyword evidence="2" id="KW-0813">Transport</keyword>
<evidence type="ECO:0000256" key="1">
    <source>
        <dbReference type="ARBA" id="ARBA00004394"/>
    </source>
</evidence>
<evidence type="ECO:0000256" key="8">
    <source>
        <dbReference type="ARBA" id="ARBA00046280"/>
    </source>
</evidence>
<dbReference type="GO" id="GO:0000139">
    <property type="term" value="C:Golgi membrane"/>
    <property type="evidence" value="ECO:0007669"/>
    <property type="project" value="UniProtKB-SubCell"/>
</dbReference>
<dbReference type="OrthoDB" id="261831at2759"/>
<protein>
    <recommendedName>
        <fullName evidence="11">t-SNARE coiled-coil homology domain-containing protein</fullName>
    </recommendedName>
</protein>
<dbReference type="GO" id="GO:0006890">
    <property type="term" value="P:retrograde vesicle-mediated transport, Golgi to endoplasmic reticulum"/>
    <property type="evidence" value="ECO:0007669"/>
    <property type="project" value="EnsemblFungi"/>
</dbReference>
<dbReference type="Gene3D" id="1.20.5.110">
    <property type="match status" value="1"/>
</dbReference>
<evidence type="ECO:0000259" key="11">
    <source>
        <dbReference type="PROSITE" id="PS50192"/>
    </source>
</evidence>
<dbReference type="GO" id="GO:0006888">
    <property type="term" value="P:endoplasmic reticulum to Golgi vesicle-mediated transport"/>
    <property type="evidence" value="ECO:0007669"/>
    <property type="project" value="EnsemblFungi"/>
</dbReference>
<evidence type="ECO:0000313" key="12">
    <source>
        <dbReference type="EMBL" id="ODQ74946.1"/>
    </source>
</evidence>
<dbReference type="EMBL" id="KV454291">
    <property type="protein sequence ID" value="ODQ74946.1"/>
    <property type="molecule type" value="Genomic_DNA"/>
</dbReference>
<name>A0A1E3QBA8_LIPST</name>
<evidence type="ECO:0000256" key="9">
    <source>
        <dbReference type="SAM" id="MobiDB-lite"/>
    </source>
</evidence>
<dbReference type="SMART" id="SM00397">
    <property type="entry name" value="t_SNARE"/>
    <property type="match status" value="1"/>
</dbReference>
<evidence type="ECO:0000256" key="6">
    <source>
        <dbReference type="ARBA" id="ARBA00023034"/>
    </source>
</evidence>
<dbReference type="GO" id="GO:0048280">
    <property type="term" value="P:vesicle fusion with Golgi apparatus"/>
    <property type="evidence" value="ECO:0007669"/>
    <property type="project" value="EnsemblFungi"/>
</dbReference>
<dbReference type="InterPro" id="IPR000727">
    <property type="entry name" value="T_SNARE_dom"/>
</dbReference>
<keyword evidence="3 10" id="KW-0812">Transmembrane</keyword>